<evidence type="ECO:0000259" key="1">
    <source>
        <dbReference type="Pfam" id="PF13166"/>
    </source>
</evidence>
<feature type="domain" description="Protein CR006 P-loop" evidence="1">
    <location>
        <begin position="43"/>
        <end position="143"/>
    </location>
</feature>
<reference evidence="3" key="1">
    <citation type="journal article" date="2019" name="Microbiol. Resour. Announc.">
        <title>Complete Genome Sequence of Halomonas olivaria, a Moderately Halophilic Bacterium Isolated from Olive Processing Effluents, Obtained by Nanopore Sequencing.</title>
        <authorList>
            <person name="Nagata S."/>
            <person name="Ii K.M."/>
            <person name="Tsukimi T."/>
            <person name="Miura M.C."/>
            <person name="Galipon J."/>
            <person name="Arakawa K."/>
        </authorList>
    </citation>
    <scope>NUCLEOTIDE SEQUENCE [LARGE SCALE GENOMIC DNA]</scope>
    <source>
        <strain evidence="3">TYRC17</strain>
    </source>
</reference>
<protein>
    <recommendedName>
        <fullName evidence="1">Protein CR006 P-loop domain-containing protein</fullName>
    </recommendedName>
</protein>
<gene>
    <name evidence="2" type="ORF">HORIV_46790</name>
</gene>
<evidence type="ECO:0000313" key="2">
    <source>
        <dbReference type="EMBL" id="BBI52258.1"/>
    </source>
</evidence>
<dbReference type="InterPro" id="IPR026866">
    <property type="entry name" value="CR006_AAA"/>
</dbReference>
<accession>A0ABM7GNP8</accession>
<organism evidence="2 3">
    <name type="scientific">Vreelandella olivaria</name>
    <dbReference type="NCBI Taxonomy" id="390919"/>
    <lineage>
        <taxon>Bacteria</taxon>
        <taxon>Pseudomonadati</taxon>
        <taxon>Pseudomonadota</taxon>
        <taxon>Gammaproteobacteria</taxon>
        <taxon>Oceanospirillales</taxon>
        <taxon>Halomonadaceae</taxon>
        <taxon>Vreelandella</taxon>
    </lineage>
</organism>
<dbReference type="Pfam" id="PF13166">
    <property type="entry name" value="AAA_13"/>
    <property type="match status" value="1"/>
</dbReference>
<evidence type="ECO:0000313" key="3">
    <source>
        <dbReference type="Proteomes" id="UP000289555"/>
    </source>
</evidence>
<dbReference type="EMBL" id="AP019416">
    <property type="protein sequence ID" value="BBI52258.1"/>
    <property type="molecule type" value="Genomic_DNA"/>
</dbReference>
<sequence length="155" mass="17404">MGNKTSYSGGDRVLEYCLDGLKRTEKLFTHISSIPIPATKPEDTIEKLKDELSSIKGDNAVRINRLNYYKFSGSNVEKDALFKKIIVGSQEGSVAEFINNLGNIDWVKAGLEYVPNEISENAIECPFCQEKTITKQLLSSIENVLIFHMKMTLKP</sequence>
<proteinExistence type="predicted"/>
<keyword evidence="3" id="KW-1185">Reference proteome</keyword>
<name>A0ABM7GNP8_9GAMM</name>
<dbReference type="Proteomes" id="UP000289555">
    <property type="component" value="Chromosome"/>
</dbReference>